<dbReference type="Proteomes" id="UP000322244">
    <property type="component" value="Unassembled WGS sequence"/>
</dbReference>
<dbReference type="EMBL" id="VLNY01000001">
    <property type="protein sequence ID" value="KAA0024865.1"/>
    <property type="molecule type" value="Genomic_DNA"/>
</dbReference>
<feature type="region of interest" description="Disordered" evidence="1">
    <location>
        <begin position="22"/>
        <end position="68"/>
    </location>
</feature>
<reference evidence="3 4" key="1">
    <citation type="submission" date="2019-07" db="EMBL/GenBank/DDBJ databases">
        <title>Rhodococcus cavernicolus sp. nov., isolated from a cave.</title>
        <authorList>
            <person name="Lee S.D."/>
        </authorList>
    </citation>
    <scope>NUCLEOTIDE SEQUENCE [LARGE SCALE GENOMIC DNA]</scope>
    <source>
        <strain evidence="3 4">C1-24</strain>
    </source>
</reference>
<comment type="caution">
    <text evidence="3">The sequence shown here is derived from an EMBL/GenBank/DDBJ whole genome shotgun (WGS) entry which is preliminary data.</text>
</comment>
<feature type="compositionally biased region" description="Low complexity" evidence="1">
    <location>
        <begin position="22"/>
        <end position="32"/>
    </location>
</feature>
<dbReference type="AlphaFoldDB" id="A0A5A7SK80"/>
<evidence type="ECO:0000313" key="4">
    <source>
        <dbReference type="Proteomes" id="UP000322244"/>
    </source>
</evidence>
<proteinExistence type="predicted"/>
<keyword evidence="4" id="KW-1185">Reference proteome</keyword>
<organism evidence="3 4">
    <name type="scientific">Antrihabitans cavernicola</name>
    <dbReference type="NCBI Taxonomy" id="2495913"/>
    <lineage>
        <taxon>Bacteria</taxon>
        <taxon>Bacillati</taxon>
        <taxon>Actinomycetota</taxon>
        <taxon>Actinomycetes</taxon>
        <taxon>Mycobacteriales</taxon>
        <taxon>Nocardiaceae</taxon>
        <taxon>Antrihabitans</taxon>
    </lineage>
</organism>
<dbReference type="OrthoDB" id="5244772at2"/>
<dbReference type="CDD" id="cd00085">
    <property type="entry name" value="HNHc"/>
    <property type="match status" value="1"/>
</dbReference>
<protein>
    <submittedName>
        <fullName evidence="3">DUF222 domain-containing protein</fullName>
    </submittedName>
</protein>
<feature type="compositionally biased region" description="Polar residues" evidence="1">
    <location>
        <begin position="46"/>
        <end position="68"/>
    </location>
</feature>
<dbReference type="InterPro" id="IPR003870">
    <property type="entry name" value="DUF222"/>
</dbReference>
<feature type="domain" description="DUF222" evidence="2">
    <location>
        <begin position="140"/>
        <end position="393"/>
    </location>
</feature>
<evidence type="ECO:0000313" key="3">
    <source>
        <dbReference type="EMBL" id="KAA0024865.1"/>
    </source>
</evidence>
<evidence type="ECO:0000256" key="1">
    <source>
        <dbReference type="SAM" id="MobiDB-lite"/>
    </source>
</evidence>
<sequence>MPPRTSTPRFCSTSSGTMSSFPMMVSSSCSTSLRRRRKSSEPGPATTHSPVSMTRSRGANTLAPTSSRTDSAITFTQRAFRKYIWWRMSVRQGRIEHMSDAGVLEVEQSMLGDLVDISRAANAADARKLALTKTFFESRTTFRAAGLDARFDTDMAGRSAIAEIALTLSTTYHAVSEWVRISFTLERFPYVADAFEAGLIPLTKVRTILTHTAGAPAEVTRLIEGRIVSAAQRLATRALGEEIDRLLLETDPDATERSTERGRAARRVCTRRRAHGMAEVSATLSAAEAAEVTALINEMVGTVCAQDPRDPQQLRVDAYLAILRGCTTLACECGCGRADGTGNDVRPDIRLQLMCSLDTLLGLGKNPGYLAGYGAIDPQTLRDLAQDATWQAMISWAKAHYNKHDPAAACETTAEFERLLTEDPQHLVRRRDLWSPAAPSAGLTGTAGTVVIKTPPFDPGMVFPPDRRHQATSRSTELNTILDRYHANPSLAQPEFPDGHGGFTEPPPGALTYQPSDLLAAVVRLRDGTCRHPGCAVPAADCQLDHLVAYLKAHPEAGGWTILANLHCLCLGHHQLKTAKFWTYQLLRDGIIHATDKLGDHGFTLPAHR</sequence>
<dbReference type="PROSITE" id="PS51257">
    <property type="entry name" value="PROKAR_LIPOPROTEIN"/>
    <property type="match status" value="1"/>
</dbReference>
<accession>A0A5A7SK80</accession>
<gene>
    <name evidence="3" type="ORF">FOY51_02760</name>
</gene>
<dbReference type="Pfam" id="PF02720">
    <property type="entry name" value="DUF222"/>
    <property type="match status" value="1"/>
</dbReference>
<evidence type="ECO:0000259" key="2">
    <source>
        <dbReference type="Pfam" id="PF02720"/>
    </source>
</evidence>
<name>A0A5A7SK80_9NOCA</name>
<dbReference type="InterPro" id="IPR003615">
    <property type="entry name" value="HNH_nuc"/>
</dbReference>